<dbReference type="AlphaFoldDB" id="A0AA37SAH0"/>
<reference evidence="1" key="2">
    <citation type="submission" date="2023-01" db="EMBL/GenBank/DDBJ databases">
        <title>Draft genome sequence of Litoribrevibacter albus strain NBRC 110071.</title>
        <authorList>
            <person name="Sun Q."/>
            <person name="Mori K."/>
        </authorList>
    </citation>
    <scope>NUCLEOTIDE SEQUENCE</scope>
    <source>
        <strain evidence="1">NBRC 110071</strain>
    </source>
</reference>
<keyword evidence="2" id="KW-1185">Reference proteome</keyword>
<dbReference type="EMBL" id="BSNM01000013">
    <property type="protein sequence ID" value="GLQ31400.1"/>
    <property type="molecule type" value="Genomic_DNA"/>
</dbReference>
<reference evidence="1" key="1">
    <citation type="journal article" date="2014" name="Int. J. Syst. Evol. Microbiol.">
        <title>Complete genome sequence of Corynebacterium casei LMG S-19264T (=DSM 44701T), isolated from a smear-ripened cheese.</title>
        <authorList>
            <consortium name="US DOE Joint Genome Institute (JGI-PGF)"/>
            <person name="Walter F."/>
            <person name="Albersmeier A."/>
            <person name="Kalinowski J."/>
            <person name="Ruckert C."/>
        </authorList>
    </citation>
    <scope>NUCLEOTIDE SEQUENCE</scope>
    <source>
        <strain evidence="1">NBRC 110071</strain>
    </source>
</reference>
<evidence type="ECO:0000313" key="1">
    <source>
        <dbReference type="EMBL" id="GLQ31400.1"/>
    </source>
</evidence>
<dbReference type="RefSeq" id="WP_004748796.1">
    <property type="nucleotide sequence ID" value="NZ_BSNM01000013.1"/>
</dbReference>
<dbReference type="InterPro" id="IPR021364">
    <property type="entry name" value="DUF2857"/>
</dbReference>
<name>A0AA37SAH0_9GAMM</name>
<gene>
    <name evidence="1" type="ORF">GCM10007876_18790</name>
</gene>
<sequence length="202" mass="23202">MALSTKLKDESSRFISSLLLSALEGCQQGDMELAERLGLSIETMQKLDRLRADQIFNISGNYVRDLSALEVFQIDSSKISRIIELAAEETRQYEMIDEFLRRGACKTMMAELFGMRSTQVASRKKFLNLPTVKGRLPVSTLEEQRHIYDAWLDSIKIADYRERLLYVARATNLSMSKIYREVQEIEEITNKSTQSKKTKICA</sequence>
<evidence type="ECO:0008006" key="3">
    <source>
        <dbReference type="Google" id="ProtNLM"/>
    </source>
</evidence>
<comment type="caution">
    <text evidence="1">The sequence shown here is derived from an EMBL/GenBank/DDBJ whole genome shotgun (WGS) entry which is preliminary data.</text>
</comment>
<proteinExistence type="predicted"/>
<dbReference type="Proteomes" id="UP001161389">
    <property type="component" value="Unassembled WGS sequence"/>
</dbReference>
<evidence type="ECO:0000313" key="2">
    <source>
        <dbReference type="Proteomes" id="UP001161389"/>
    </source>
</evidence>
<dbReference type="Pfam" id="PF11198">
    <property type="entry name" value="DUF2857"/>
    <property type="match status" value="1"/>
</dbReference>
<protein>
    <recommendedName>
        <fullName evidence="3">DUF2857 family protein</fullName>
    </recommendedName>
</protein>
<organism evidence="1 2">
    <name type="scientific">Litoribrevibacter albus</name>
    <dbReference type="NCBI Taxonomy" id="1473156"/>
    <lineage>
        <taxon>Bacteria</taxon>
        <taxon>Pseudomonadati</taxon>
        <taxon>Pseudomonadota</taxon>
        <taxon>Gammaproteobacteria</taxon>
        <taxon>Oceanospirillales</taxon>
        <taxon>Oceanospirillaceae</taxon>
        <taxon>Litoribrevibacter</taxon>
    </lineage>
</organism>
<accession>A0AA37SAH0</accession>
<dbReference type="GeneID" id="23447935"/>